<dbReference type="InterPro" id="IPR009050">
    <property type="entry name" value="Globin-like_sf"/>
</dbReference>
<evidence type="ECO:0000256" key="1">
    <source>
        <dbReference type="ARBA" id="ARBA00022448"/>
    </source>
</evidence>
<organism evidence="9 10">
    <name type="scientific">Steinernema carpocapsae</name>
    <name type="common">Entomopathogenic nematode</name>
    <dbReference type="NCBI Taxonomy" id="34508"/>
    <lineage>
        <taxon>Eukaryota</taxon>
        <taxon>Metazoa</taxon>
        <taxon>Ecdysozoa</taxon>
        <taxon>Nematoda</taxon>
        <taxon>Chromadorea</taxon>
        <taxon>Rhabditida</taxon>
        <taxon>Tylenchina</taxon>
        <taxon>Panagrolaimomorpha</taxon>
        <taxon>Strongyloidoidea</taxon>
        <taxon>Steinernematidae</taxon>
        <taxon>Steinernema</taxon>
    </lineage>
</organism>
<evidence type="ECO:0000256" key="2">
    <source>
        <dbReference type="ARBA" id="ARBA00022617"/>
    </source>
</evidence>
<comment type="similarity">
    <text evidence="6">Belongs to the globin family.</text>
</comment>
<dbReference type="GO" id="GO:0019825">
    <property type="term" value="F:oxygen binding"/>
    <property type="evidence" value="ECO:0007669"/>
    <property type="project" value="InterPro"/>
</dbReference>
<evidence type="ECO:0000256" key="6">
    <source>
        <dbReference type="RuleBase" id="RU000356"/>
    </source>
</evidence>
<dbReference type="GO" id="GO:0046872">
    <property type="term" value="F:metal ion binding"/>
    <property type="evidence" value="ECO:0007669"/>
    <property type="project" value="UniProtKB-KW"/>
</dbReference>
<proteinExistence type="inferred from homology"/>
<evidence type="ECO:0000256" key="4">
    <source>
        <dbReference type="ARBA" id="ARBA00022723"/>
    </source>
</evidence>
<feature type="compositionally biased region" description="Polar residues" evidence="7">
    <location>
        <begin position="22"/>
        <end position="32"/>
    </location>
</feature>
<reference evidence="9 10" key="2">
    <citation type="journal article" date="2019" name="G3 (Bethesda)">
        <title>Hybrid Assembly of the Genome of the Entomopathogenic Nematode Steinernema carpocapsae Identifies the X-Chromosome.</title>
        <authorList>
            <person name="Serra L."/>
            <person name="Macchietto M."/>
            <person name="Macias-Munoz A."/>
            <person name="McGill C.J."/>
            <person name="Rodriguez I.M."/>
            <person name="Rodriguez B."/>
            <person name="Murad R."/>
            <person name="Mortazavi A."/>
        </authorList>
    </citation>
    <scope>NUCLEOTIDE SEQUENCE [LARGE SCALE GENOMIC DNA]</scope>
    <source>
        <strain evidence="9 10">ALL</strain>
    </source>
</reference>
<sequence>MSAYGSQDIPMGSPRRRFGRCSRSQSLEQRSVSPPVKIDRHKFSETAQTSQGVIDPTLRQSAQPQFQISGDLSPQQISIVKRTWKQVMKTFKEDEMEISTQLLIRIFQIDTRVKQWFYLNNVGENDLRHNEVFKEHVRAFEPTLIFIMGHLHDATSLSRHLQQLGGRHVRYTGVTYKSSYWKVFIQALLDVIGIEGSQYNVWEAWTVLGSFCVEQMRIGYKIEHKLQREAERLLLKHKKQKDLKVSQSPSRYV</sequence>
<dbReference type="Gene3D" id="1.10.490.10">
    <property type="entry name" value="Globins"/>
    <property type="match status" value="1"/>
</dbReference>
<dbReference type="PANTHER" id="PTHR46458:SF1">
    <property type="entry name" value="GEO09476P1"/>
    <property type="match status" value="1"/>
</dbReference>
<protein>
    <recommendedName>
        <fullName evidence="8">Globin domain-containing protein</fullName>
    </recommendedName>
</protein>
<keyword evidence="1 6" id="KW-0813">Transport</keyword>
<gene>
    <name evidence="9" type="ORF">L596_028364</name>
</gene>
<dbReference type="PROSITE" id="PS01033">
    <property type="entry name" value="GLOBIN"/>
    <property type="match status" value="1"/>
</dbReference>
<evidence type="ECO:0000313" key="9">
    <source>
        <dbReference type="EMBL" id="TKR61224.1"/>
    </source>
</evidence>
<dbReference type="GO" id="GO:0005344">
    <property type="term" value="F:oxygen carrier activity"/>
    <property type="evidence" value="ECO:0007669"/>
    <property type="project" value="UniProtKB-KW"/>
</dbReference>
<dbReference type="AlphaFoldDB" id="A0A4U5LY69"/>
<dbReference type="Pfam" id="PF00042">
    <property type="entry name" value="Globin"/>
    <property type="match status" value="1"/>
</dbReference>
<dbReference type="PANTHER" id="PTHR46458">
    <property type="entry name" value="BLR2807 PROTEIN"/>
    <property type="match status" value="1"/>
</dbReference>
<dbReference type="EMBL" id="AZBU02000011">
    <property type="protein sequence ID" value="TKR61224.1"/>
    <property type="molecule type" value="Genomic_DNA"/>
</dbReference>
<evidence type="ECO:0000256" key="3">
    <source>
        <dbReference type="ARBA" id="ARBA00022621"/>
    </source>
</evidence>
<dbReference type="OrthoDB" id="5847967at2759"/>
<evidence type="ECO:0000256" key="5">
    <source>
        <dbReference type="ARBA" id="ARBA00023004"/>
    </source>
</evidence>
<reference evidence="9 10" key="1">
    <citation type="journal article" date="2015" name="Genome Biol.">
        <title>Comparative genomics of Steinernema reveals deeply conserved gene regulatory networks.</title>
        <authorList>
            <person name="Dillman A.R."/>
            <person name="Macchietto M."/>
            <person name="Porter C.F."/>
            <person name="Rogers A."/>
            <person name="Williams B."/>
            <person name="Antoshechkin I."/>
            <person name="Lee M.M."/>
            <person name="Goodwin Z."/>
            <person name="Lu X."/>
            <person name="Lewis E.E."/>
            <person name="Goodrich-Blair H."/>
            <person name="Stock S.P."/>
            <person name="Adams B.J."/>
            <person name="Sternberg P.W."/>
            <person name="Mortazavi A."/>
        </authorList>
    </citation>
    <scope>NUCLEOTIDE SEQUENCE [LARGE SCALE GENOMIC DNA]</scope>
    <source>
        <strain evidence="9 10">ALL</strain>
    </source>
</reference>
<comment type="caution">
    <text evidence="9">The sequence shown here is derived from an EMBL/GenBank/DDBJ whole genome shotgun (WGS) entry which is preliminary data.</text>
</comment>
<accession>A0A4U5LY69</accession>
<keyword evidence="5" id="KW-0408">Iron</keyword>
<evidence type="ECO:0000256" key="7">
    <source>
        <dbReference type="SAM" id="MobiDB-lite"/>
    </source>
</evidence>
<name>A0A4U5LY69_STECR</name>
<feature type="domain" description="Globin" evidence="8">
    <location>
        <begin position="71"/>
        <end position="221"/>
    </location>
</feature>
<feature type="compositionally biased region" description="Polar residues" evidence="7">
    <location>
        <begin position="45"/>
        <end position="56"/>
    </location>
</feature>
<dbReference type="SUPFAM" id="SSF46458">
    <property type="entry name" value="Globin-like"/>
    <property type="match status" value="1"/>
</dbReference>
<keyword evidence="10" id="KW-1185">Reference proteome</keyword>
<evidence type="ECO:0000313" key="10">
    <source>
        <dbReference type="Proteomes" id="UP000298663"/>
    </source>
</evidence>
<dbReference type="CDD" id="cd01040">
    <property type="entry name" value="Mb-like"/>
    <property type="match status" value="1"/>
</dbReference>
<dbReference type="GO" id="GO:0020037">
    <property type="term" value="F:heme binding"/>
    <property type="evidence" value="ECO:0007669"/>
    <property type="project" value="InterPro"/>
</dbReference>
<dbReference type="InterPro" id="IPR000971">
    <property type="entry name" value="Globin"/>
</dbReference>
<keyword evidence="3 6" id="KW-0561">Oxygen transport</keyword>
<keyword evidence="4" id="KW-0479">Metal-binding</keyword>
<dbReference type="InterPro" id="IPR044399">
    <property type="entry name" value="Mb-like_M"/>
</dbReference>
<dbReference type="Proteomes" id="UP000298663">
    <property type="component" value="Unassembled WGS sequence"/>
</dbReference>
<keyword evidence="2 6" id="KW-0349">Heme</keyword>
<dbReference type="InterPro" id="IPR050532">
    <property type="entry name" value="Globin-like_OT"/>
</dbReference>
<feature type="region of interest" description="Disordered" evidence="7">
    <location>
        <begin position="1"/>
        <end position="56"/>
    </location>
</feature>
<evidence type="ECO:0000259" key="8">
    <source>
        <dbReference type="PROSITE" id="PS01033"/>
    </source>
</evidence>
<dbReference type="InterPro" id="IPR012292">
    <property type="entry name" value="Globin/Proto"/>
</dbReference>